<comment type="caution">
    <text evidence="3">The sequence shown here is derived from an EMBL/GenBank/DDBJ whole genome shotgun (WGS) entry which is preliminary data.</text>
</comment>
<gene>
    <name evidence="3" type="ORF">LH47_02849</name>
</gene>
<dbReference type="Pfam" id="PF25023">
    <property type="entry name" value="TEN_YD-shell"/>
    <property type="match status" value="1"/>
</dbReference>
<dbReference type="InterPro" id="IPR031325">
    <property type="entry name" value="RHS_repeat"/>
</dbReference>
<evidence type="ECO:0000256" key="1">
    <source>
        <dbReference type="ARBA" id="ARBA00022737"/>
    </source>
</evidence>
<protein>
    <submittedName>
        <fullName evidence="3">tRNA nuclease WapA</fullName>
    </submittedName>
</protein>
<dbReference type="InterPro" id="IPR006530">
    <property type="entry name" value="YD"/>
</dbReference>
<dbReference type="Proteomes" id="UP000032102">
    <property type="component" value="Unassembled WGS sequence"/>
</dbReference>
<dbReference type="RefSeq" id="WP_052585062.1">
    <property type="nucleotide sequence ID" value="NZ_JXTH01000103.1"/>
</dbReference>
<keyword evidence="4" id="KW-1185">Reference proteome</keyword>
<proteinExistence type="predicted"/>
<accession>A0A0D0Q4Y3</accession>
<dbReference type="InterPro" id="IPR050708">
    <property type="entry name" value="T6SS_VgrG/RHS"/>
</dbReference>
<name>A0A0D0Q4Y3_9BACL</name>
<dbReference type="PANTHER" id="PTHR32305:SF15">
    <property type="entry name" value="PROTEIN RHSA-RELATED"/>
    <property type="match status" value="1"/>
</dbReference>
<evidence type="ECO:0000259" key="2">
    <source>
        <dbReference type="Pfam" id="PF25023"/>
    </source>
</evidence>
<dbReference type="PATRIC" id="fig|404937.3.peg.3140"/>
<keyword evidence="1" id="KW-0677">Repeat</keyword>
<sequence>MTFAFFYRASLGGPDERREQKFVTLVGESFLNVTHKYFTHTISSFKNPLNQTTSFAYDKNGNLTGVTYANGDRVSYSYNALNRLIAVAYNGTTKWTFNYDANGNVTSVTDANGNATTYTYDKNNRLTRISKGSSNAIAYGYDDNGNVTSTSITAGTTTDTIGYSYNPLDQLVVLSRNSANLARFTYDERGNISAIIHANGTYTAYEYNDANQLKSLKNFDANGNVLNYFLYSYDANGNITAVETKDGTITYEYDALNQLTKETLADGTAITYEYDAVGNRTKKIVNNGTTTTTTYTYDAADQLTAVNGQAYTYDVNGNLTNNGNKTFVYDDENRLIQVKNASGTTIATYTYDHQGRRISKTTSSGTTYYHYDGDSIRLLYETDANNNITAEYTWDALGRPVTMTKAGATYYYHLNGHGDVVALTDASGNVVAQYEYDAWGNILSKTGALATANPYRYAGYYYDEETGLYYLMARYYEANMGRFLTRDTFHGVENEPQSLNQYVYTKNNPVNSIDPNGHYSKRLDLGFNSYIKVNIGWQEISVTINLTPGFLISTGIGFGAGLAASYVIKQVLTWYLFPVLSNIILTKAAEKVVNYLAKKLSKSAFKKITKGYNWTKKSIFYTSLVVPNLIFRY</sequence>
<dbReference type="Gene3D" id="2.180.10.10">
    <property type="entry name" value="RHS repeat-associated core"/>
    <property type="match status" value="1"/>
</dbReference>
<feature type="domain" description="Teneurin-like YD-shell" evidence="2">
    <location>
        <begin position="233"/>
        <end position="510"/>
    </location>
</feature>
<dbReference type="Gene3D" id="3.90.930.1">
    <property type="match status" value="1"/>
</dbReference>
<dbReference type="Pfam" id="PF05593">
    <property type="entry name" value="RHS_repeat"/>
    <property type="match status" value="3"/>
</dbReference>
<reference evidence="3 4" key="1">
    <citation type="submission" date="2015-01" db="EMBL/GenBank/DDBJ databases">
        <title>Draft genome of Anoxybacillus thermarum strain AF/04.</title>
        <authorList>
            <person name="Poli A."/>
            <person name="Nicolaus B."/>
            <person name="Chan K.-G."/>
            <person name="Kahar U.M."/>
            <person name="Yaakob A.S."/>
            <person name="Chan C.S."/>
            <person name="Goh K.M."/>
        </authorList>
    </citation>
    <scope>NUCLEOTIDE SEQUENCE [LARGE SCALE GENOMIC DNA]</scope>
    <source>
        <strain evidence="3 4">AF/04</strain>
    </source>
</reference>
<evidence type="ECO:0000313" key="3">
    <source>
        <dbReference type="EMBL" id="KIQ93098.1"/>
    </source>
</evidence>
<dbReference type="PRINTS" id="PR00394">
    <property type="entry name" value="RHSPROTEIN"/>
</dbReference>
<dbReference type="InterPro" id="IPR022385">
    <property type="entry name" value="Rhs_assc_core"/>
</dbReference>
<dbReference type="EMBL" id="JXTH01000103">
    <property type="protein sequence ID" value="KIQ93098.1"/>
    <property type="molecule type" value="Genomic_DNA"/>
</dbReference>
<dbReference type="PANTHER" id="PTHR32305">
    <property type="match status" value="1"/>
</dbReference>
<dbReference type="NCBIfam" id="TIGR03696">
    <property type="entry name" value="Rhs_assc_core"/>
    <property type="match status" value="1"/>
</dbReference>
<evidence type="ECO:0000313" key="4">
    <source>
        <dbReference type="Proteomes" id="UP000032102"/>
    </source>
</evidence>
<organism evidence="3 4">
    <name type="scientific">Anoxybacillus thermarum</name>
    <dbReference type="NCBI Taxonomy" id="404937"/>
    <lineage>
        <taxon>Bacteria</taxon>
        <taxon>Bacillati</taxon>
        <taxon>Bacillota</taxon>
        <taxon>Bacilli</taxon>
        <taxon>Bacillales</taxon>
        <taxon>Anoxybacillaceae</taxon>
        <taxon>Anoxybacillus</taxon>
    </lineage>
</organism>
<dbReference type="NCBIfam" id="TIGR01643">
    <property type="entry name" value="YD_repeat_2x"/>
    <property type="match status" value="7"/>
</dbReference>
<dbReference type="AlphaFoldDB" id="A0A0D0Q4Y3"/>
<dbReference type="InterPro" id="IPR056823">
    <property type="entry name" value="TEN-like_YD-shell"/>
</dbReference>